<organism evidence="4 5">
    <name type="scientific">Pragia fontium DSM 5563 = ATCC 49100</name>
    <dbReference type="NCBI Taxonomy" id="1122977"/>
    <lineage>
        <taxon>Bacteria</taxon>
        <taxon>Pseudomonadati</taxon>
        <taxon>Pseudomonadota</taxon>
        <taxon>Gammaproteobacteria</taxon>
        <taxon>Enterobacterales</taxon>
        <taxon>Budviciaceae</taxon>
        <taxon>Pragia</taxon>
    </lineage>
</organism>
<evidence type="ECO:0000313" key="4">
    <source>
        <dbReference type="EMBL" id="SFC61400.1"/>
    </source>
</evidence>
<dbReference type="PANTHER" id="PTHR35037:SF3">
    <property type="entry name" value="C-TERMINAL REGION OF AIDA-LIKE PROTEIN"/>
    <property type="match status" value="1"/>
</dbReference>
<evidence type="ECO:0000313" key="5">
    <source>
        <dbReference type="Proteomes" id="UP000226420"/>
    </source>
</evidence>
<reference evidence="4 5" key="1">
    <citation type="submission" date="2016-10" db="EMBL/GenBank/DDBJ databases">
        <authorList>
            <person name="Varghese N."/>
            <person name="Submissions S."/>
        </authorList>
    </citation>
    <scope>NUCLEOTIDE SEQUENCE [LARGE SCALE GENOMIC DNA]</scope>
    <source>
        <strain evidence="4 5">DSM 5563</strain>
    </source>
</reference>
<proteinExistence type="predicted"/>
<dbReference type="PRINTS" id="PR01484">
    <property type="entry name" value="PRTACTNFAMLY"/>
</dbReference>
<evidence type="ECO:0000256" key="2">
    <source>
        <dbReference type="SAM" id="SignalP"/>
    </source>
</evidence>
<dbReference type="PANTHER" id="PTHR35037">
    <property type="entry name" value="C-TERMINAL REGION OF AIDA-LIKE PROTEIN"/>
    <property type="match status" value="1"/>
</dbReference>
<dbReference type="SMART" id="SM00869">
    <property type="entry name" value="Autotransporter"/>
    <property type="match status" value="1"/>
</dbReference>
<dbReference type="Gene3D" id="2.160.20.20">
    <property type="match status" value="1"/>
</dbReference>
<dbReference type="SUPFAM" id="SSF103515">
    <property type="entry name" value="Autotransporter"/>
    <property type="match status" value="1"/>
</dbReference>
<dbReference type="AlphaFoldDB" id="A0AAJ4W9U1"/>
<keyword evidence="1 2" id="KW-0732">Signal</keyword>
<dbReference type="SUPFAM" id="SSF51126">
    <property type="entry name" value="Pectin lyase-like"/>
    <property type="match status" value="1"/>
</dbReference>
<comment type="caution">
    <text evidence="4">The sequence shown here is derived from an EMBL/GenBank/DDBJ whole genome shotgun (WGS) entry which is preliminary data.</text>
</comment>
<dbReference type="NCBIfam" id="TIGR01414">
    <property type="entry name" value="autotrans_barl"/>
    <property type="match status" value="1"/>
</dbReference>
<name>A0AAJ4W9U1_9GAMM</name>
<sequence>MNTKIQRFNLSIAAVLVLSSIHSAYAATTNVDGKALTVTTDQQGTKFQVSNGGHLTVDSGGVIGGESLTQRAAIQGSTLDVKNGGISGSISANANNAGASSTINVSNGGKILGYIATNTRDGERHILTINDASVKSTRLRNFALALQSTNATINNSTIDSEAYGIGLSYDSIANIDNSVINATGTVEKGGYGVSSMSSDLTMTNSVINYAGPIGSGAGLTIFGSNKNDSNTLISSSKINSSDTGAYIIGGDTTISNTEIVSQGNNAILLQGGELNLTNNSSIKAFGNGFGLLLYKGYDTGDYLENNITLNNSTIETEAAPGIYVGRDATANIHIENNANIIGGFGTFLHVSSGAITAASLDDSHIVGDVVSATDAITDITLQNGASLTGKMLNVNRLDVNTQSLWSLSENSNINHLSINNGVIRFASNNNDTTFNTLTINDLSGSGTFIMRTDIAGEGGGINNSGDKLVISGTSQGNHKLTILNRGDLSTNGNETLTVVETADGNGQFAVTNKVELGGYEYDLRKTGTDWELFGAPVDNNTGPITPEITSTANAGANFLNIGYLMNYAETQTLLQRMGDLRQNGEHGDMWLRGFAGKFDSFSGGKLNQFDMTYNGIQIGVDKRISPQTPLFLGVFMGQTHGSPDYRSGDGTTESNNAGIYASYLASNGFYLDSVVKYSHIKNKFNVKDSQNERVSGNGNSDGVSFSLEAGQKFSLSEQNNGFYIEPQAQLAYGHQEATHIKASNGLKVDLGSYESLMGRASALLGYELNQGDNKVNVYLKTGIVREFEGDVNYQLNGSTESHTFKGNWWNNGVGVSAQVAKQHTFYLDVDSSTGNKFDQRQINGGYRFSF</sequence>
<dbReference type="SMART" id="SM00710">
    <property type="entry name" value="PbH1"/>
    <property type="match status" value="4"/>
</dbReference>
<dbReference type="InterPro" id="IPR012332">
    <property type="entry name" value="Autotransporter_pectin_lyase_C"/>
</dbReference>
<dbReference type="PROSITE" id="PS51208">
    <property type="entry name" value="AUTOTRANSPORTER"/>
    <property type="match status" value="1"/>
</dbReference>
<dbReference type="InterPro" id="IPR005546">
    <property type="entry name" value="Autotransporte_beta"/>
</dbReference>
<dbReference type="Proteomes" id="UP000226420">
    <property type="component" value="Unassembled WGS sequence"/>
</dbReference>
<dbReference type="RefSeq" id="WP_074821634.1">
    <property type="nucleotide sequence ID" value="NZ_FOLW01000003.1"/>
</dbReference>
<dbReference type="Pfam" id="PF03212">
    <property type="entry name" value="Pertactin"/>
    <property type="match status" value="1"/>
</dbReference>
<dbReference type="InterPro" id="IPR006626">
    <property type="entry name" value="PbH1"/>
</dbReference>
<dbReference type="Pfam" id="PF03797">
    <property type="entry name" value="Autotransporter"/>
    <property type="match status" value="1"/>
</dbReference>
<evidence type="ECO:0000259" key="3">
    <source>
        <dbReference type="PROSITE" id="PS51208"/>
    </source>
</evidence>
<dbReference type="Gene3D" id="2.40.128.130">
    <property type="entry name" value="Autotransporter beta-domain"/>
    <property type="match status" value="1"/>
</dbReference>
<dbReference type="InterPro" id="IPR051551">
    <property type="entry name" value="Autotransporter_adhesion"/>
</dbReference>
<evidence type="ECO:0000256" key="1">
    <source>
        <dbReference type="ARBA" id="ARBA00022729"/>
    </source>
</evidence>
<gene>
    <name evidence="4" type="ORF">SAMN02745723_103116</name>
</gene>
<dbReference type="GO" id="GO:0019867">
    <property type="term" value="C:outer membrane"/>
    <property type="evidence" value="ECO:0007669"/>
    <property type="project" value="InterPro"/>
</dbReference>
<dbReference type="InterPro" id="IPR036709">
    <property type="entry name" value="Autotransporte_beta_dom_sf"/>
</dbReference>
<feature type="chain" id="PRO_5042535148" evidence="2">
    <location>
        <begin position="27"/>
        <end position="850"/>
    </location>
</feature>
<dbReference type="InterPro" id="IPR011050">
    <property type="entry name" value="Pectin_lyase_fold/virulence"/>
</dbReference>
<feature type="signal peptide" evidence="2">
    <location>
        <begin position="1"/>
        <end position="26"/>
    </location>
</feature>
<dbReference type="InterPro" id="IPR006315">
    <property type="entry name" value="OM_autotransptr_brl_dom"/>
</dbReference>
<dbReference type="InterPro" id="IPR003991">
    <property type="entry name" value="Pertactin_virulence_factor"/>
</dbReference>
<accession>A0AAJ4W9U1</accession>
<dbReference type="InterPro" id="IPR004899">
    <property type="entry name" value="Pertactin_central"/>
</dbReference>
<feature type="domain" description="Autotransporter" evidence="3">
    <location>
        <begin position="582"/>
        <end position="850"/>
    </location>
</feature>
<dbReference type="EMBL" id="FOLW01000003">
    <property type="protein sequence ID" value="SFC61400.1"/>
    <property type="molecule type" value="Genomic_DNA"/>
</dbReference>
<protein>
    <submittedName>
        <fullName evidence="4">Outer membrane autotransporter barrel domain-containing protein</fullName>
    </submittedName>
</protein>